<dbReference type="InterPro" id="IPR058912">
    <property type="entry name" value="HTH_animal"/>
</dbReference>
<name>A0A7F5RC93_AGRPL</name>
<dbReference type="OrthoDB" id="10063405at2759"/>
<feature type="non-terminal residue" evidence="4">
    <location>
        <position position="106"/>
    </location>
</feature>
<dbReference type="Proteomes" id="UP000192223">
    <property type="component" value="Unplaced"/>
</dbReference>
<proteinExistence type="predicted"/>
<dbReference type="InterPro" id="IPR000305">
    <property type="entry name" value="GIY-YIG_endonuc"/>
</dbReference>
<dbReference type="PANTHER" id="PTHR21301">
    <property type="entry name" value="REVERSE TRANSCRIPTASE"/>
    <property type="match status" value="1"/>
</dbReference>
<feature type="region of interest" description="Disordered" evidence="1">
    <location>
        <begin position="1"/>
        <end position="28"/>
    </location>
</feature>
<dbReference type="PANTHER" id="PTHR21301:SF10">
    <property type="entry name" value="REVERSE TRANSCRIPTASE DOMAIN-CONTAINING PROTEIN"/>
    <property type="match status" value="1"/>
</dbReference>
<evidence type="ECO:0000313" key="3">
    <source>
        <dbReference type="Proteomes" id="UP000192223"/>
    </source>
</evidence>
<accession>A0A7F5RC93</accession>
<dbReference type="KEGG" id="apln:112905418"/>
<dbReference type="RefSeq" id="XP_025833591.1">
    <property type="nucleotide sequence ID" value="XM_025977806.1"/>
</dbReference>
<feature type="domain" description="GIY-YIG" evidence="2">
    <location>
        <begin position="75"/>
        <end position="106"/>
    </location>
</feature>
<dbReference type="InParanoid" id="A0A7F5RC93"/>
<organism evidence="3 4">
    <name type="scientific">Agrilus planipennis</name>
    <name type="common">Emerald ash borer</name>
    <name type="synonym">Agrilus marcopoli</name>
    <dbReference type="NCBI Taxonomy" id="224129"/>
    <lineage>
        <taxon>Eukaryota</taxon>
        <taxon>Metazoa</taxon>
        <taxon>Ecdysozoa</taxon>
        <taxon>Arthropoda</taxon>
        <taxon>Hexapoda</taxon>
        <taxon>Insecta</taxon>
        <taxon>Pterygota</taxon>
        <taxon>Neoptera</taxon>
        <taxon>Endopterygota</taxon>
        <taxon>Coleoptera</taxon>
        <taxon>Polyphaga</taxon>
        <taxon>Elateriformia</taxon>
        <taxon>Buprestoidea</taxon>
        <taxon>Buprestidae</taxon>
        <taxon>Agrilinae</taxon>
        <taxon>Agrilus</taxon>
    </lineage>
</organism>
<dbReference type="AlphaFoldDB" id="A0A7F5RC93"/>
<sequence length="106" mass="12433">MNLKKQNNKIEISEYRKPTHTDTTIHKNSCHPIQHKHSAFKSMIDRLCKLPLNKNNFNIQLAIIKQIAFSNDLFLKSGVYKLTYNKCNSIYIGQTGRTFKDRINEH</sequence>
<dbReference type="PROSITE" id="PS50164">
    <property type="entry name" value="GIY_YIG"/>
    <property type="match status" value="1"/>
</dbReference>
<keyword evidence="3" id="KW-1185">Reference proteome</keyword>
<protein>
    <submittedName>
        <fullName evidence="4">Uncharacterized protein LOC112905418</fullName>
    </submittedName>
</protein>
<evidence type="ECO:0000313" key="4">
    <source>
        <dbReference type="RefSeq" id="XP_025833591.1"/>
    </source>
</evidence>
<evidence type="ECO:0000259" key="2">
    <source>
        <dbReference type="PROSITE" id="PS50164"/>
    </source>
</evidence>
<reference evidence="4" key="1">
    <citation type="submission" date="2025-08" db="UniProtKB">
        <authorList>
            <consortium name="RefSeq"/>
        </authorList>
    </citation>
    <scope>IDENTIFICATION</scope>
    <source>
        <tissue evidence="4">Entire body</tissue>
    </source>
</reference>
<evidence type="ECO:0000256" key="1">
    <source>
        <dbReference type="SAM" id="MobiDB-lite"/>
    </source>
</evidence>
<dbReference type="GeneID" id="112905418"/>
<gene>
    <name evidence="4" type="primary">LOC112905418</name>
</gene>
<dbReference type="Pfam" id="PF26215">
    <property type="entry name" value="HTH_animal"/>
    <property type="match status" value="1"/>
</dbReference>
<feature type="compositionally biased region" description="Basic and acidic residues" evidence="1">
    <location>
        <begin position="11"/>
        <end position="25"/>
    </location>
</feature>